<feature type="domain" description="Cytochrome b561" evidence="13">
    <location>
        <begin position="12"/>
        <end position="215"/>
    </location>
</feature>
<evidence type="ECO:0000256" key="6">
    <source>
        <dbReference type="ARBA" id="ARBA00022723"/>
    </source>
</evidence>
<proteinExistence type="predicted"/>
<dbReference type="GO" id="GO:0140575">
    <property type="term" value="F:transmembrane monodehydroascorbate reductase activity"/>
    <property type="evidence" value="ECO:0007669"/>
    <property type="project" value="InterPro"/>
</dbReference>
<dbReference type="GO" id="GO:0140571">
    <property type="term" value="F:transmembrane ascorbate ferrireductase activity"/>
    <property type="evidence" value="ECO:0007669"/>
    <property type="project" value="UniProtKB-EC"/>
</dbReference>
<keyword evidence="10 12" id="KW-0472">Membrane</keyword>
<evidence type="ECO:0000256" key="10">
    <source>
        <dbReference type="ARBA" id="ARBA00023136"/>
    </source>
</evidence>
<evidence type="ECO:0000256" key="8">
    <source>
        <dbReference type="ARBA" id="ARBA00022989"/>
    </source>
</evidence>
<evidence type="ECO:0000256" key="7">
    <source>
        <dbReference type="ARBA" id="ARBA00022982"/>
    </source>
</evidence>
<dbReference type="GO" id="GO:0016020">
    <property type="term" value="C:membrane"/>
    <property type="evidence" value="ECO:0007669"/>
    <property type="project" value="UniProtKB-SubCell"/>
</dbReference>
<dbReference type="SMART" id="SM00665">
    <property type="entry name" value="B561"/>
    <property type="match status" value="1"/>
</dbReference>
<keyword evidence="7" id="KW-0249">Electron transport</keyword>
<dbReference type="EC" id="7.2.1.3" evidence="11"/>
<dbReference type="OrthoDB" id="432881at2759"/>
<dbReference type="PROSITE" id="PS50939">
    <property type="entry name" value="CYTOCHROME_B561"/>
    <property type="match status" value="1"/>
</dbReference>
<dbReference type="Gene3D" id="1.20.120.1770">
    <property type="match status" value="1"/>
</dbReference>
<dbReference type="PANTHER" id="PTHR15422:SF43">
    <property type="entry name" value="ASCORBATE FERRIREDUCTASE (TRANSMEMBRANE)"/>
    <property type="match status" value="1"/>
</dbReference>
<evidence type="ECO:0000259" key="13">
    <source>
        <dbReference type="PROSITE" id="PS50939"/>
    </source>
</evidence>
<evidence type="ECO:0000256" key="4">
    <source>
        <dbReference type="ARBA" id="ARBA00022617"/>
    </source>
</evidence>
<comment type="cofactor">
    <cofactor evidence="1">
        <name>heme b</name>
        <dbReference type="ChEBI" id="CHEBI:60344"/>
    </cofactor>
</comment>
<organism evidence="14 15">
    <name type="scientific">Ceutorhynchus assimilis</name>
    <name type="common">cabbage seed weevil</name>
    <dbReference type="NCBI Taxonomy" id="467358"/>
    <lineage>
        <taxon>Eukaryota</taxon>
        <taxon>Metazoa</taxon>
        <taxon>Ecdysozoa</taxon>
        <taxon>Arthropoda</taxon>
        <taxon>Hexapoda</taxon>
        <taxon>Insecta</taxon>
        <taxon>Pterygota</taxon>
        <taxon>Neoptera</taxon>
        <taxon>Endopterygota</taxon>
        <taxon>Coleoptera</taxon>
        <taxon>Polyphaga</taxon>
        <taxon>Cucujiformia</taxon>
        <taxon>Curculionidae</taxon>
        <taxon>Ceutorhynchinae</taxon>
        <taxon>Ceutorhynchus</taxon>
    </lineage>
</organism>
<comment type="subcellular location">
    <subcellularLocation>
        <location evidence="2">Membrane</location>
        <topology evidence="2">Multi-pass membrane protein</topology>
    </subcellularLocation>
</comment>
<feature type="transmembrane region" description="Helical" evidence="12">
    <location>
        <begin position="46"/>
        <end position="68"/>
    </location>
</feature>
<evidence type="ECO:0000313" key="15">
    <source>
        <dbReference type="Proteomes" id="UP001152799"/>
    </source>
</evidence>
<keyword evidence="8 12" id="KW-1133">Transmembrane helix</keyword>
<feature type="transmembrane region" description="Helical" evidence="12">
    <location>
        <begin position="157"/>
        <end position="181"/>
    </location>
</feature>
<evidence type="ECO:0000256" key="12">
    <source>
        <dbReference type="SAM" id="Phobius"/>
    </source>
</evidence>
<dbReference type="PANTHER" id="PTHR15422">
    <property type="entry name" value="OS05G0565100 PROTEIN"/>
    <property type="match status" value="1"/>
</dbReference>
<keyword evidence="15" id="KW-1185">Reference proteome</keyword>
<gene>
    <name evidence="14" type="ORF">CEUTPL_LOCUS3876</name>
</gene>
<name>A0A9N9QFZ3_9CUCU</name>
<dbReference type="InterPro" id="IPR045150">
    <property type="entry name" value="CYB561D1/2"/>
</dbReference>
<keyword evidence="4" id="KW-0349">Heme</keyword>
<feature type="transmembrane region" description="Helical" evidence="12">
    <location>
        <begin position="20"/>
        <end position="40"/>
    </location>
</feature>
<feature type="transmembrane region" description="Helical" evidence="12">
    <location>
        <begin position="193"/>
        <end position="214"/>
    </location>
</feature>
<sequence length="217" mass="23806">MSSYENISLRQRSFILSQAIFNILLAVFVTSTVWLMAFNGNWNRLHIWHVFLSTFGISALMAIAISTLNPGNVFVLGFSRKSRGLMHGILMLVAGLMLIAGVSIKIQDKTDNNRAHFNSTHGILGLVTYLLTFLTVIGGLFVAFAKALPKLQLVKSCHIFLGIATYCLGIATLCFGLRNYFGSFQSSHATNTGFIVILVAYSAINLVGPALNLFRIK</sequence>
<keyword evidence="6" id="KW-0479">Metal-binding</keyword>
<evidence type="ECO:0000313" key="14">
    <source>
        <dbReference type="EMBL" id="CAG9763206.1"/>
    </source>
</evidence>
<feature type="transmembrane region" description="Helical" evidence="12">
    <location>
        <begin position="89"/>
        <end position="106"/>
    </location>
</feature>
<evidence type="ECO:0000256" key="1">
    <source>
        <dbReference type="ARBA" id="ARBA00001970"/>
    </source>
</evidence>
<protein>
    <recommendedName>
        <fullName evidence="11">ascorbate ferrireductase (transmembrane)</fullName>
        <ecNumber evidence="11">7.2.1.3</ecNumber>
    </recommendedName>
</protein>
<feature type="transmembrane region" description="Helical" evidence="12">
    <location>
        <begin position="126"/>
        <end position="145"/>
    </location>
</feature>
<evidence type="ECO:0000256" key="3">
    <source>
        <dbReference type="ARBA" id="ARBA00022448"/>
    </source>
</evidence>
<evidence type="ECO:0000256" key="2">
    <source>
        <dbReference type="ARBA" id="ARBA00004141"/>
    </source>
</evidence>
<dbReference type="Proteomes" id="UP001152799">
    <property type="component" value="Chromosome 13"/>
</dbReference>
<evidence type="ECO:0000256" key="11">
    <source>
        <dbReference type="ARBA" id="ARBA00024225"/>
    </source>
</evidence>
<dbReference type="InterPro" id="IPR006593">
    <property type="entry name" value="Cyt_b561/ferric_Rdtase_TM"/>
</dbReference>
<evidence type="ECO:0000256" key="9">
    <source>
        <dbReference type="ARBA" id="ARBA00023004"/>
    </source>
</evidence>
<evidence type="ECO:0000256" key="5">
    <source>
        <dbReference type="ARBA" id="ARBA00022692"/>
    </source>
</evidence>
<reference evidence="14" key="1">
    <citation type="submission" date="2022-01" db="EMBL/GenBank/DDBJ databases">
        <authorList>
            <person name="King R."/>
        </authorList>
    </citation>
    <scope>NUCLEOTIDE SEQUENCE</scope>
</reference>
<keyword evidence="5 12" id="KW-0812">Transmembrane</keyword>
<dbReference type="EMBL" id="OU892289">
    <property type="protein sequence ID" value="CAG9763206.1"/>
    <property type="molecule type" value="Genomic_DNA"/>
</dbReference>
<dbReference type="Pfam" id="PF03188">
    <property type="entry name" value="Cytochrom_B561"/>
    <property type="match status" value="1"/>
</dbReference>
<keyword evidence="9" id="KW-0408">Iron</keyword>
<keyword evidence="3" id="KW-0813">Transport</keyword>
<accession>A0A9N9QFZ3</accession>
<dbReference type="GO" id="GO:0046872">
    <property type="term" value="F:metal ion binding"/>
    <property type="evidence" value="ECO:0007669"/>
    <property type="project" value="UniProtKB-KW"/>
</dbReference>
<dbReference type="AlphaFoldDB" id="A0A9N9QFZ3"/>